<name>A0ABW8D302_9GAMM</name>
<dbReference type="CDD" id="cd07710">
    <property type="entry name" value="arylsulfatase_Sdsa1-like_MBL-fold"/>
    <property type="match status" value="1"/>
</dbReference>
<evidence type="ECO:0000256" key="4">
    <source>
        <dbReference type="ARBA" id="ARBA00033751"/>
    </source>
</evidence>
<keyword evidence="5" id="KW-0732">Signal</keyword>
<evidence type="ECO:0000256" key="5">
    <source>
        <dbReference type="SAM" id="SignalP"/>
    </source>
</evidence>
<accession>A0ABW8D302</accession>
<feature type="signal peptide" evidence="5">
    <location>
        <begin position="1"/>
        <end position="20"/>
    </location>
</feature>
<keyword evidence="8" id="KW-1185">Reference proteome</keyword>
<evidence type="ECO:0000313" key="8">
    <source>
        <dbReference type="Proteomes" id="UP001615550"/>
    </source>
</evidence>
<feature type="chain" id="PRO_5046205950" evidence="5">
    <location>
        <begin position="21"/>
        <end position="662"/>
    </location>
</feature>
<dbReference type="InterPro" id="IPR044097">
    <property type="entry name" value="Bds1/SdsA1_MBL-fold"/>
</dbReference>
<dbReference type="Pfam" id="PF14864">
    <property type="entry name" value="Alkyl_sulf_C"/>
    <property type="match status" value="1"/>
</dbReference>
<dbReference type="Pfam" id="PF14863">
    <property type="entry name" value="Alkyl_sulf_dimr"/>
    <property type="match status" value="1"/>
</dbReference>
<comment type="similarity">
    <text evidence="4">Belongs to the metallo-beta-lactamase superfamily. Type III sulfatase family.</text>
</comment>
<dbReference type="EMBL" id="JBGORX010000001">
    <property type="protein sequence ID" value="MFJ1267080.1"/>
    <property type="molecule type" value="Genomic_DNA"/>
</dbReference>
<sequence>MNKSSLFSLSLLSVAVQVQAEQMPKDASPLTTQANKNFIQSLPVNNTQDFTDASRGLIETVPNLVIKDAQGQVIWDMTSYDFLKNKQAPNSVNPSLWRQSQLNMNYGLFQVVDKVYQIRGFDLSNMTIIEGNSGIIIIDPLVSPETAKAGLELYYKNRGQKPVKAIIYTHSHIDHFGGVKGVVAPQEVASGKVSILAPEHFLEEAVSENVYAGTAMGRRALYHTGAILSKNERGQIDSGLGKTASLGASTLIPPTDIIKQTGEQRTIDGVTMEFQMAPGTEAPAEMLIYFPQFHLLDTAEDATHTVHNLYTLRGAQVRDAKTWWKVLNTAINRYGDKTDVVIAQHHWPMWTKEQVIPFLENQRDVYKFIHDHTLNLANKGFTPVEIAEQMKLPQSLASKWYNRDYYGSINHDSKAVYQRYLGWYDSNPAHLYPLPPTESAKRYVEFMGGADAVITKAKQSFDKGDYRWVAEVMNQVVFAEPENQAARNLEADALEQLGYQTENATWRNNFLMGAQELRNGVPKIKIAGTATPDIINAMSAEMLLDYLGIRVNSEKSKDKELLIRWMQPDTKEAYLLKLKNSVLIYDKETASSAVKPGVELIANKADFANLSMGINSLDDELKSGRVKIEGAQQQINEFFGMLDEFALMFNIISPNAVKHDLS</sequence>
<evidence type="ECO:0000256" key="2">
    <source>
        <dbReference type="ARBA" id="ARBA00022801"/>
    </source>
</evidence>
<dbReference type="InterPro" id="IPR029228">
    <property type="entry name" value="Alkyl_sulf_dimr"/>
</dbReference>
<keyword evidence="3" id="KW-0862">Zinc</keyword>
<dbReference type="PANTHER" id="PTHR43223:SF1">
    <property type="entry name" value="ALKYL_ARYL-SULFATASE BDS1"/>
    <property type="match status" value="1"/>
</dbReference>
<dbReference type="InterPro" id="IPR001279">
    <property type="entry name" value="Metallo-B-lactamas"/>
</dbReference>
<dbReference type="PANTHER" id="PTHR43223">
    <property type="entry name" value="ALKYL/ARYL-SULFATASE"/>
    <property type="match status" value="1"/>
</dbReference>
<comment type="caution">
    <text evidence="7">The sequence shown here is derived from an EMBL/GenBank/DDBJ whole genome shotgun (WGS) entry which is preliminary data.</text>
</comment>
<dbReference type="Pfam" id="PF00753">
    <property type="entry name" value="Lactamase_B"/>
    <property type="match status" value="1"/>
</dbReference>
<dbReference type="Gene3D" id="1.25.40.880">
    <property type="entry name" value="Alkyl sulfatase, dimerisation domain"/>
    <property type="match status" value="1"/>
</dbReference>
<dbReference type="InterPro" id="IPR036527">
    <property type="entry name" value="SCP2_sterol-bd_dom_sf"/>
</dbReference>
<dbReference type="InterPro" id="IPR052195">
    <property type="entry name" value="Bact_Alkyl/Aryl-Sulfatase"/>
</dbReference>
<dbReference type="Gene3D" id="3.60.15.30">
    <property type="entry name" value="Metallo-beta-lactamase domain"/>
    <property type="match status" value="1"/>
</dbReference>
<keyword evidence="2" id="KW-0378">Hydrolase</keyword>
<dbReference type="Gene3D" id="3.30.1050.10">
    <property type="entry name" value="SCP2 sterol-binding domain"/>
    <property type="match status" value="1"/>
</dbReference>
<dbReference type="Proteomes" id="UP001615550">
    <property type="component" value="Unassembled WGS sequence"/>
</dbReference>
<protein>
    <submittedName>
        <fullName evidence="7">Alkyl/aryl-sulfatase</fullName>
    </submittedName>
</protein>
<dbReference type="RefSeq" id="WP_400185590.1">
    <property type="nucleotide sequence ID" value="NZ_JBGORX010000001.1"/>
</dbReference>
<gene>
    <name evidence="7" type="ORF">ACD661_00755</name>
</gene>
<evidence type="ECO:0000256" key="3">
    <source>
        <dbReference type="ARBA" id="ARBA00022833"/>
    </source>
</evidence>
<organism evidence="7 8">
    <name type="scientific">Legionella lytica</name>
    <dbReference type="NCBI Taxonomy" id="96232"/>
    <lineage>
        <taxon>Bacteria</taxon>
        <taxon>Pseudomonadati</taxon>
        <taxon>Pseudomonadota</taxon>
        <taxon>Gammaproteobacteria</taxon>
        <taxon>Legionellales</taxon>
        <taxon>Legionellaceae</taxon>
        <taxon>Legionella</taxon>
    </lineage>
</organism>
<evidence type="ECO:0000256" key="1">
    <source>
        <dbReference type="ARBA" id="ARBA00022723"/>
    </source>
</evidence>
<dbReference type="InterPro" id="IPR036866">
    <property type="entry name" value="RibonucZ/Hydroxyglut_hydro"/>
</dbReference>
<evidence type="ECO:0000313" key="7">
    <source>
        <dbReference type="EMBL" id="MFJ1267080.1"/>
    </source>
</evidence>
<feature type="domain" description="Metallo-beta-lactamase" evidence="6">
    <location>
        <begin position="123"/>
        <end position="345"/>
    </location>
</feature>
<dbReference type="InterPro" id="IPR029229">
    <property type="entry name" value="Alkyl_sulf_C"/>
</dbReference>
<evidence type="ECO:0000259" key="6">
    <source>
        <dbReference type="SMART" id="SM00849"/>
    </source>
</evidence>
<dbReference type="SUPFAM" id="SSF56281">
    <property type="entry name" value="Metallo-hydrolase/oxidoreductase"/>
    <property type="match status" value="1"/>
</dbReference>
<proteinExistence type="inferred from homology"/>
<dbReference type="SMART" id="SM00849">
    <property type="entry name" value="Lactamase_B"/>
    <property type="match status" value="1"/>
</dbReference>
<keyword evidence="1" id="KW-0479">Metal-binding</keyword>
<dbReference type="SUPFAM" id="SSF55718">
    <property type="entry name" value="SCP-like"/>
    <property type="match status" value="1"/>
</dbReference>
<dbReference type="InterPro" id="IPR038536">
    <property type="entry name" value="Alkyl/aryl-sulf_dimr_sf"/>
</dbReference>
<reference evidence="7 8" key="1">
    <citation type="submission" date="2024-08" db="EMBL/GenBank/DDBJ databases">
        <title>Draft Genome Sequence of Legionella lytica strain DSB2004, Isolated From a Fire Sprinkler System.</title>
        <authorList>
            <person name="Everhart A.D."/>
            <person name="Kidane D.T."/>
            <person name="Farone A.L."/>
            <person name="Farone M.B."/>
        </authorList>
    </citation>
    <scope>NUCLEOTIDE SEQUENCE [LARGE SCALE GENOMIC DNA]</scope>
    <source>
        <strain evidence="7 8">DSB2004</strain>
    </source>
</reference>